<dbReference type="InterPro" id="IPR029526">
    <property type="entry name" value="PGBD"/>
</dbReference>
<comment type="caution">
    <text evidence="2">The sequence shown here is derived from an EMBL/GenBank/DDBJ whole genome shotgun (WGS) entry which is preliminary data.</text>
</comment>
<dbReference type="Proteomes" id="UP000475862">
    <property type="component" value="Unassembled WGS sequence"/>
</dbReference>
<sequence>MAVSNSWLEYVNDAKQLKIKKKDTLVLLGFRMRLAKELILLGKTVITPSRKVGRPSSRTSPNLQKKLFSPLEKKKIDSRPLSSIQHDNIGHLPQLNGRKEATRCKYEGCKGRTHGKGTVTDSRGVTFGIVDKPMRNYLEKGHILKNRKENPSITAEKLKKGEAVRAQKNNEHVIKWVDKREVSMISTKYNLGFENVTDKFGRQKFKPTVIVDYNNHMSGRDRADQMMSYYPMPRKCMRWYIKVFFHLVDICLWNSNYLYNLQVSKLSI</sequence>
<proteinExistence type="predicted"/>
<evidence type="ECO:0000259" key="1">
    <source>
        <dbReference type="Pfam" id="PF13843"/>
    </source>
</evidence>
<dbReference type="PANTHER" id="PTHR47272">
    <property type="entry name" value="DDE_TNP_1_7 DOMAIN-CONTAINING PROTEIN"/>
    <property type="match status" value="1"/>
</dbReference>
<accession>A0A6G0T5L9</accession>
<gene>
    <name evidence="2" type="ORF">AGLY_014172</name>
</gene>
<dbReference type="Pfam" id="PF13843">
    <property type="entry name" value="DDE_Tnp_1_7"/>
    <property type="match status" value="1"/>
</dbReference>
<evidence type="ECO:0000313" key="3">
    <source>
        <dbReference type="Proteomes" id="UP000475862"/>
    </source>
</evidence>
<evidence type="ECO:0000313" key="2">
    <source>
        <dbReference type="EMBL" id="KAE9525645.1"/>
    </source>
</evidence>
<dbReference type="OrthoDB" id="6600397at2759"/>
<organism evidence="2 3">
    <name type="scientific">Aphis glycines</name>
    <name type="common">Soybean aphid</name>
    <dbReference type="NCBI Taxonomy" id="307491"/>
    <lineage>
        <taxon>Eukaryota</taxon>
        <taxon>Metazoa</taxon>
        <taxon>Ecdysozoa</taxon>
        <taxon>Arthropoda</taxon>
        <taxon>Hexapoda</taxon>
        <taxon>Insecta</taxon>
        <taxon>Pterygota</taxon>
        <taxon>Neoptera</taxon>
        <taxon>Paraneoptera</taxon>
        <taxon>Hemiptera</taxon>
        <taxon>Sternorrhyncha</taxon>
        <taxon>Aphidomorpha</taxon>
        <taxon>Aphidoidea</taxon>
        <taxon>Aphididae</taxon>
        <taxon>Aphidini</taxon>
        <taxon>Aphis</taxon>
        <taxon>Aphis</taxon>
    </lineage>
</organism>
<keyword evidence="3" id="KW-1185">Reference proteome</keyword>
<reference evidence="2 3" key="1">
    <citation type="submission" date="2019-08" db="EMBL/GenBank/DDBJ databases">
        <title>The genome of the soybean aphid Biotype 1, its phylome, world population structure and adaptation to the North American continent.</title>
        <authorList>
            <person name="Giordano R."/>
            <person name="Donthu R.K."/>
            <person name="Hernandez A.G."/>
            <person name="Wright C.L."/>
            <person name="Zimin A.V."/>
        </authorList>
    </citation>
    <scope>NUCLEOTIDE SEQUENCE [LARGE SCALE GENOMIC DNA]</scope>
    <source>
        <tissue evidence="2">Whole aphids</tissue>
    </source>
</reference>
<dbReference type="EMBL" id="VYZN01000059">
    <property type="protein sequence ID" value="KAE9525645.1"/>
    <property type="molecule type" value="Genomic_DNA"/>
</dbReference>
<dbReference type="AlphaFoldDB" id="A0A6G0T5L9"/>
<feature type="domain" description="PiggyBac transposable element-derived protein" evidence="1">
    <location>
        <begin position="141"/>
        <end position="255"/>
    </location>
</feature>
<name>A0A6G0T5L9_APHGL</name>
<dbReference type="PANTHER" id="PTHR47272:SF2">
    <property type="entry name" value="PIGGYBAC TRANSPOSABLE ELEMENT-DERIVED PROTEIN 3-LIKE"/>
    <property type="match status" value="1"/>
</dbReference>
<protein>
    <recommendedName>
        <fullName evidence="1">PiggyBac transposable element-derived protein domain-containing protein</fullName>
    </recommendedName>
</protein>